<evidence type="ECO:0000313" key="4">
    <source>
        <dbReference type="Proteomes" id="UP000006039"/>
    </source>
</evidence>
<feature type="compositionally biased region" description="Polar residues" evidence="1">
    <location>
        <begin position="279"/>
        <end position="293"/>
    </location>
</feature>
<proteinExistence type="predicted"/>
<feature type="compositionally biased region" description="Low complexity" evidence="1">
    <location>
        <begin position="309"/>
        <end position="323"/>
    </location>
</feature>
<dbReference type="OrthoDB" id="10639556at2759"/>
<feature type="compositionally biased region" description="Polar residues" evidence="1">
    <location>
        <begin position="430"/>
        <end position="446"/>
    </location>
</feature>
<feature type="compositionally biased region" description="Basic and acidic residues" evidence="1">
    <location>
        <begin position="343"/>
        <end position="352"/>
    </location>
</feature>
<dbReference type="RefSeq" id="XP_009219681.1">
    <property type="nucleotide sequence ID" value="XM_009221417.1"/>
</dbReference>
<evidence type="ECO:0000313" key="2">
    <source>
        <dbReference type="EMBL" id="EJT78536.1"/>
    </source>
</evidence>
<feature type="compositionally biased region" description="Low complexity" evidence="1">
    <location>
        <begin position="217"/>
        <end position="228"/>
    </location>
</feature>
<reference evidence="4" key="1">
    <citation type="submission" date="2010-07" db="EMBL/GenBank/DDBJ databases">
        <title>The genome sequence of Gaeumannomyces graminis var. tritici strain R3-111a-1.</title>
        <authorList>
            <consortium name="The Broad Institute Genome Sequencing Platform"/>
            <person name="Ma L.-J."/>
            <person name="Dead R."/>
            <person name="Young S."/>
            <person name="Zeng Q."/>
            <person name="Koehrsen M."/>
            <person name="Alvarado L."/>
            <person name="Berlin A."/>
            <person name="Chapman S.B."/>
            <person name="Chen Z."/>
            <person name="Freedman E."/>
            <person name="Gellesch M."/>
            <person name="Goldberg J."/>
            <person name="Griggs A."/>
            <person name="Gujja S."/>
            <person name="Heilman E.R."/>
            <person name="Heiman D."/>
            <person name="Hepburn T."/>
            <person name="Howarth C."/>
            <person name="Jen D."/>
            <person name="Larson L."/>
            <person name="Mehta T."/>
            <person name="Neiman D."/>
            <person name="Pearson M."/>
            <person name="Roberts A."/>
            <person name="Saif S."/>
            <person name="Shea T."/>
            <person name="Shenoy N."/>
            <person name="Sisk P."/>
            <person name="Stolte C."/>
            <person name="Sykes S."/>
            <person name="Walk T."/>
            <person name="White J."/>
            <person name="Yandava C."/>
            <person name="Haas B."/>
            <person name="Nusbaum C."/>
            <person name="Birren B."/>
        </authorList>
    </citation>
    <scope>NUCLEOTIDE SEQUENCE [LARGE SCALE GENOMIC DNA]</scope>
    <source>
        <strain evidence="4">R3-111a-1</strain>
    </source>
</reference>
<reference evidence="3" key="4">
    <citation type="journal article" date="2015" name="G3 (Bethesda)">
        <title>Genome sequences of three phytopathogenic species of the Magnaporthaceae family of fungi.</title>
        <authorList>
            <person name="Okagaki L.H."/>
            <person name="Nunes C.C."/>
            <person name="Sailsbery J."/>
            <person name="Clay B."/>
            <person name="Brown D."/>
            <person name="John T."/>
            <person name="Oh Y."/>
            <person name="Young N."/>
            <person name="Fitzgerald M."/>
            <person name="Haas B.J."/>
            <person name="Zeng Q."/>
            <person name="Young S."/>
            <person name="Adiconis X."/>
            <person name="Fan L."/>
            <person name="Levin J.Z."/>
            <person name="Mitchell T.K."/>
            <person name="Okubara P.A."/>
            <person name="Farman M.L."/>
            <person name="Kohn L.M."/>
            <person name="Birren B."/>
            <person name="Ma L.-J."/>
            <person name="Dean R.A."/>
        </authorList>
    </citation>
    <scope>NUCLEOTIDE SEQUENCE</scope>
    <source>
        <strain evidence="3">R3-111a-1</strain>
    </source>
</reference>
<reference evidence="3" key="5">
    <citation type="submission" date="2018-04" db="UniProtKB">
        <authorList>
            <consortium name="EnsemblFungi"/>
        </authorList>
    </citation>
    <scope>IDENTIFICATION</scope>
    <source>
        <strain evidence="3">R3-111a-1</strain>
    </source>
</reference>
<dbReference type="EnsemblFungi" id="EJT78536">
    <property type="protein sequence ID" value="EJT78536"/>
    <property type="gene ID" value="GGTG_03636"/>
</dbReference>
<dbReference type="GeneID" id="20344094"/>
<dbReference type="VEuPathDB" id="FungiDB:GGTG_03636"/>
<dbReference type="eggNOG" id="ENOG502RMMF">
    <property type="taxonomic scope" value="Eukaryota"/>
</dbReference>
<reference evidence="2" key="2">
    <citation type="submission" date="2010-07" db="EMBL/GenBank/DDBJ databases">
        <authorList>
            <consortium name="The Broad Institute Genome Sequencing Platform"/>
            <consortium name="Broad Institute Genome Sequencing Center for Infectious Disease"/>
            <person name="Ma L.-J."/>
            <person name="Dead R."/>
            <person name="Young S."/>
            <person name="Zeng Q."/>
            <person name="Koehrsen M."/>
            <person name="Alvarado L."/>
            <person name="Berlin A."/>
            <person name="Chapman S.B."/>
            <person name="Chen Z."/>
            <person name="Freedman E."/>
            <person name="Gellesch M."/>
            <person name="Goldberg J."/>
            <person name="Griggs A."/>
            <person name="Gujja S."/>
            <person name="Heilman E.R."/>
            <person name="Heiman D."/>
            <person name="Hepburn T."/>
            <person name="Howarth C."/>
            <person name="Jen D."/>
            <person name="Larson L."/>
            <person name="Mehta T."/>
            <person name="Neiman D."/>
            <person name="Pearson M."/>
            <person name="Roberts A."/>
            <person name="Saif S."/>
            <person name="Shea T."/>
            <person name="Shenoy N."/>
            <person name="Sisk P."/>
            <person name="Stolte C."/>
            <person name="Sykes S."/>
            <person name="Walk T."/>
            <person name="White J."/>
            <person name="Yandava C."/>
            <person name="Haas B."/>
            <person name="Nusbaum C."/>
            <person name="Birren B."/>
        </authorList>
    </citation>
    <scope>NUCLEOTIDE SEQUENCE</scope>
    <source>
        <strain evidence="2">R3-111a-1</strain>
    </source>
</reference>
<reference evidence="2" key="3">
    <citation type="submission" date="2010-09" db="EMBL/GenBank/DDBJ databases">
        <title>Annotation of Gaeumannomyces graminis var. tritici R3-111a-1.</title>
        <authorList>
            <consortium name="The Broad Institute Genome Sequencing Platform"/>
            <person name="Ma L.-J."/>
            <person name="Dead R."/>
            <person name="Young S.K."/>
            <person name="Zeng Q."/>
            <person name="Gargeya S."/>
            <person name="Fitzgerald M."/>
            <person name="Haas B."/>
            <person name="Abouelleil A."/>
            <person name="Alvarado L."/>
            <person name="Arachchi H.M."/>
            <person name="Berlin A."/>
            <person name="Brown A."/>
            <person name="Chapman S.B."/>
            <person name="Chen Z."/>
            <person name="Dunbar C."/>
            <person name="Freedman E."/>
            <person name="Gearin G."/>
            <person name="Gellesch M."/>
            <person name="Goldberg J."/>
            <person name="Griggs A."/>
            <person name="Gujja S."/>
            <person name="Heiman D."/>
            <person name="Howarth C."/>
            <person name="Larson L."/>
            <person name="Lui A."/>
            <person name="MacDonald P.J.P."/>
            <person name="Mehta T."/>
            <person name="Montmayeur A."/>
            <person name="Murphy C."/>
            <person name="Neiman D."/>
            <person name="Pearson M."/>
            <person name="Priest M."/>
            <person name="Roberts A."/>
            <person name="Saif S."/>
            <person name="Shea T."/>
            <person name="Shenoy N."/>
            <person name="Sisk P."/>
            <person name="Stolte C."/>
            <person name="Sykes S."/>
            <person name="Yandava C."/>
            <person name="Wortman J."/>
            <person name="Nusbaum C."/>
            <person name="Birren B."/>
        </authorList>
    </citation>
    <scope>NUCLEOTIDE SEQUENCE</scope>
    <source>
        <strain evidence="2">R3-111a-1</strain>
    </source>
</reference>
<feature type="region of interest" description="Disordered" evidence="1">
    <location>
        <begin position="698"/>
        <end position="728"/>
    </location>
</feature>
<dbReference type="AlphaFoldDB" id="J3NQT0"/>
<sequence>MEGETSAAEIAIQPGQLASNLNGQSYVHGIPLNYTIGIELNVLKAGSKLFGARGGNSSFPGLLPSPEELDPKPDGNSAQGYIWVGMVPSHGILANYNAAVGAKAEGTTSTSAKKGRRPGAGGGGLLPPIDNDPNALRVVVNKSTKNLQFYKLTTRDASTNLCIKETLPKEHVFFFPSFLDPEVRGVKARKTALSDEIDKRANGTGPGTTPQSKRPKAAAPTAKTPGPGKVDKSSAKPNPPKTPTRHVVEKSTGPASSQSSTVQKENQTPGKIPKDKASGYQNTQIAQPKNSSPARKEAAIALQSSVNGAQPRAIAPPTAPARQEMVENRRPQNYNIPGWLDAPLEHAPHHPVETPSTVTIIADDASPTSGYTSRARKSAPDFAETPCRPHQPGRHPSQRPPSNPPSSTKTPLGEGLCNNHAYKQNMARNPASSWAAGTTGSMQPTKTAYGEGMASDSTSSWASGPPGNRQPTNNAYGKDTVLYPVPPWPSGAASDIYSSNNNHASNHGNDYANRANYANGYAGGYVNSYTNSYANNFANNNLANNHTFNYANRAANNVHEPDIVDFQMHPPAFGAHRIMQASDGGYGQAEFHHGGSDSNQYLGADAVAGLPAPGAHNLNGGIAGGTSTGFHKSLAGNDTGFPPGYEDVDMQHYKTPSQCNSLLVQCGAETDCPQQQDSHRVPSQRPLQNAGHSWRHVNSGGSHRNHANPQLGWGGVRKPGTRGMHRRVGVPREDPIKMLLDMAMELKANNKACIINQLAAIAQSLSNNDAFINLDGCIGAHFRCPAGELTPEAVGPLYEQFMKMFPDLRGDFAVAEFGFMLNGIREAKLMIEFKRIRQFVWAFVGDVRARIASDPAFSSSYRGPPKIAKEEAKKMAENAHDRAGCIVPSPYDAAKFACIGQQHMNMNSPDDEDASTIYMSATTASTIGEEDQNAQ</sequence>
<feature type="region of interest" description="Disordered" evidence="1">
    <location>
        <begin position="194"/>
        <end position="417"/>
    </location>
</feature>
<organism evidence="2">
    <name type="scientific">Gaeumannomyces tritici (strain R3-111a-1)</name>
    <name type="common">Wheat and barley take-all root rot fungus</name>
    <name type="synonym">Gaeumannomyces graminis var. tritici</name>
    <dbReference type="NCBI Taxonomy" id="644352"/>
    <lineage>
        <taxon>Eukaryota</taxon>
        <taxon>Fungi</taxon>
        <taxon>Dikarya</taxon>
        <taxon>Ascomycota</taxon>
        <taxon>Pezizomycotina</taxon>
        <taxon>Sordariomycetes</taxon>
        <taxon>Sordariomycetidae</taxon>
        <taxon>Magnaporthales</taxon>
        <taxon>Magnaporthaceae</taxon>
        <taxon>Gaeumannomyces</taxon>
    </lineage>
</organism>
<keyword evidence="4" id="KW-1185">Reference proteome</keyword>
<gene>
    <name evidence="3" type="primary">20344094</name>
    <name evidence="2" type="ORF">GGTG_03636</name>
</gene>
<dbReference type="EMBL" id="GL385396">
    <property type="protein sequence ID" value="EJT78536.1"/>
    <property type="molecule type" value="Genomic_DNA"/>
</dbReference>
<accession>J3NQT0</accession>
<dbReference type="Proteomes" id="UP000006039">
    <property type="component" value="Unassembled WGS sequence"/>
</dbReference>
<feature type="compositionally biased region" description="Basic residues" evidence="1">
    <location>
        <begin position="719"/>
        <end position="728"/>
    </location>
</feature>
<feature type="region of interest" description="Disordered" evidence="1">
    <location>
        <begin position="430"/>
        <end position="478"/>
    </location>
</feature>
<evidence type="ECO:0000313" key="3">
    <source>
        <dbReference type="EnsemblFungi" id="EJT78536"/>
    </source>
</evidence>
<name>J3NQT0_GAET3</name>
<feature type="compositionally biased region" description="Polar residues" evidence="1">
    <location>
        <begin position="253"/>
        <end position="269"/>
    </location>
</feature>
<dbReference type="HOGENOM" id="CLU_313306_0_0_1"/>
<evidence type="ECO:0000256" key="1">
    <source>
        <dbReference type="SAM" id="MobiDB-lite"/>
    </source>
</evidence>
<feature type="region of interest" description="Disordered" evidence="1">
    <location>
        <begin position="106"/>
        <end position="133"/>
    </location>
</feature>
<protein>
    <submittedName>
        <fullName evidence="2 3">Uncharacterized protein</fullName>
    </submittedName>
</protein>